<name>A0A6P8QT83_GEOSA</name>
<dbReference type="AlphaFoldDB" id="A0A6P8QT83"/>
<dbReference type="Proteomes" id="UP000515159">
    <property type="component" value="Chromosome 2"/>
</dbReference>
<dbReference type="GeneID" id="117355830"/>
<dbReference type="RefSeq" id="XP_033790778.1">
    <property type="nucleotide sequence ID" value="XM_033934887.1"/>
</dbReference>
<organism evidence="1 2">
    <name type="scientific">Geotrypetes seraphini</name>
    <name type="common">Gaboon caecilian</name>
    <name type="synonym">Caecilia seraphini</name>
    <dbReference type="NCBI Taxonomy" id="260995"/>
    <lineage>
        <taxon>Eukaryota</taxon>
        <taxon>Metazoa</taxon>
        <taxon>Chordata</taxon>
        <taxon>Craniata</taxon>
        <taxon>Vertebrata</taxon>
        <taxon>Euteleostomi</taxon>
        <taxon>Amphibia</taxon>
        <taxon>Gymnophiona</taxon>
        <taxon>Geotrypetes</taxon>
    </lineage>
</organism>
<accession>A0A6P8QT83</accession>
<sequence length="213" mass="22953">MPGILPPEVRANRGAITSGTARGLRQTPGDAGWWSPWGGLLMDLDHGPWLILSMWEWDLMPLGVLVRGLQLGEIWRIAGEVGLGVRMLATQVSCLLMMHSWLVLVQFCFHRVLVSRDTPDRCLWVHLSTERQELSQSGGLGSTAGVVRSGLAAAVLESESRQDAVVAADGAIPGAVGVAPSTSRLQDMVFTVSPLGPKMRSPSECRCRNICGT</sequence>
<gene>
    <name evidence="2" type="primary">LOC117355830</name>
</gene>
<proteinExistence type="predicted"/>
<reference evidence="2" key="1">
    <citation type="submission" date="2025-08" db="UniProtKB">
        <authorList>
            <consortium name="RefSeq"/>
        </authorList>
    </citation>
    <scope>IDENTIFICATION</scope>
</reference>
<keyword evidence="1" id="KW-1185">Reference proteome</keyword>
<evidence type="ECO:0000313" key="1">
    <source>
        <dbReference type="Proteomes" id="UP000515159"/>
    </source>
</evidence>
<dbReference type="InParanoid" id="A0A6P8QT83"/>
<protein>
    <submittedName>
        <fullName evidence="2">Uncharacterized protein LOC117355830</fullName>
    </submittedName>
</protein>
<dbReference type="KEGG" id="gsh:117355830"/>
<evidence type="ECO:0000313" key="2">
    <source>
        <dbReference type="RefSeq" id="XP_033790778.1"/>
    </source>
</evidence>